<dbReference type="InterPro" id="IPR029062">
    <property type="entry name" value="Class_I_gatase-like"/>
</dbReference>
<reference evidence="8" key="2">
    <citation type="submission" date="2020-01" db="EMBL/GenBank/DDBJ databases">
        <authorList>
            <person name="Campanaro S."/>
        </authorList>
    </citation>
    <scope>NUCLEOTIDE SEQUENCE</scope>
    <source>
        <strain evidence="8">AS06rmzACSIP_7</strain>
    </source>
</reference>
<evidence type="ECO:0000256" key="3">
    <source>
        <dbReference type="ARBA" id="ARBA00022741"/>
    </source>
</evidence>
<evidence type="ECO:0000313" key="9">
    <source>
        <dbReference type="Proteomes" id="UP000777265"/>
    </source>
</evidence>
<sequence length="276" mass="30956">MKPKSLILTGNGINCEYETAHAHKLVGFEPDLLHINALMEDPAGIHNYTFITLPGGFLDGDDLGSAKAQAVRWRYQKIGKKGRRFIDELIEFVAKGKIILGICNGFQLLVKTGLLPGLKGNYDTQTVTLTFNDAGRFEDRWVYLKGNQFSRCIFTKDIDTIYLPVRHGEGKLVVDTQETLGQMRKNGHIVMQYCDEKGRVTPEYPYNPNGSIDSAAGLCDETGRIFGLMPHPEAFIHQTQHPRWTREQVGEGGDGLRIFQNAFKYVIENQPGGIVR</sequence>
<dbReference type="GO" id="GO:0004642">
    <property type="term" value="F:phosphoribosylformylglycinamidine synthase activity"/>
    <property type="evidence" value="ECO:0007669"/>
    <property type="project" value="InterPro"/>
</dbReference>
<evidence type="ECO:0000256" key="4">
    <source>
        <dbReference type="ARBA" id="ARBA00022755"/>
    </source>
</evidence>
<name>A0A971M2M9_9BACT</name>
<gene>
    <name evidence="8" type="ORF">GXY80_01520</name>
</gene>
<reference evidence="8" key="1">
    <citation type="journal article" date="2020" name="Biotechnol. Biofuels">
        <title>New insights from the biogas microbiome by comprehensive genome-resolved metagenomics of nearly 1600 species originating from multiple anaerobic digesters.</title>
        <authorList>
            <person name="Campanaro S."/>
            <person name="Treu L."/>
            <person name="Rodriguez-R L.M."/>
            <person name="Kovalovszki A."/>
            <person name="Ziels R.M."/>
            <person name="Maus I."/>
            <person name="Zhu X."/>
            <person name="Kougias P.G."/>
            <person name="Basile A."/>
            <person name="Luo G."/>
            <person name="Schluter A."/>
            <person name="Konstantinidis K.T."/>
            <person name="Angelidaki I."/>
        </authorList>
    </citation>
    <scope>NUCLEOTIDE SEQUENCE</scope>
    <source>
        <strain evidence="8">AS06rmzACSIP_7</strain>
    </source>
</reference>
<dbReference type="PANTHER" id="PTHR10099">
    <property type="entry name" value="PHOSPHORIBOSYLFORMYLGLYCINAMIDINE SYNTHASE"/>
    <property type="match status" value="1"/>
</dbReference>
<evidence type="ECO:0000256" key="7">
    <source>
        <dbReference type="ARBA" id="ARBA00022962"/>
    </source>
</evidence>
<proteinExistence type="predicted"/>
<keyword evidence="2" id="KW-0436">Ligase</keyword>
<dbReference type="GO" id="GO:0005737">
    <property type="term" value="C:cytoplasm"/>
    <property type="evidence" value="ECO:0007669"/>
    <property type="project" value="TreeGrafter"/>
</dbReference>
<protein>
    <submittedName>
        <fullName evidence="8">Phosphoribosylformylglycinamidine synthase subunit PurQ</fullName>
    </submittedName>
</protein>
<keyword evidence="7" id="KW-0315">Glutamine amidotransferase</keyword>
<dbReference type="GO" id="GO:0006189">
    <property type="term" value="P:'de novo' IMP biosynthetic process"/>
    <property type="evidence" value="ECO:0007669"/>
    <property type="project" value="InterPro"/>
</dbReference>
<evidence type="ECO:0000256" key="2">
    <source>
        <dbReference type="ARBA" id="ARBA00022598"/>
    </source>
</evidence>
<comment type="caution">
    <text evidence="8">The sequence shown here is derived from an EMBL/GenBank/DDBJ whole genome shotgun (WGS) entry which is preliminary data.</text>
</comment>
<keyword evidence="1" id="KW-0963">Cytoplasm</keyword>
<dbReference type="Gene3D" id="3.40.50.880">
    <property type="match status" value="1"/>
</dbReference>
<dbReference type="PIRSF" id="PIRSF001586">
    <property type="entry name" value="FGAM_synth_I"/>
    <property type="match status" value="1"/>
</dbReference>
<dbReference type="SUPFAM" id="SSF52317">
    <property type="entry name" value="Class I glutamine amidotransferase-like"/>
    <property type="match status" value="1"/>
</dbReference>
<dbReference type="GO" id="GO:0005524">
    <property type="term" value="F:ATP binding"/>
    <property type="evidence" value="ECO:0007669"/>
    <property type="project" value="UniProtKB-KW"/>
</dbReference>
<accession>A0A971M2M9</accession>
<dbReference type="InterPro" id="IPR010075">
    <property type="entry name" value="PRibForGlyAmidine_synth_PurQ"/>
</dbReference>
<evidence type="ECO:0000313" key="8">
    <source>
        <dbReference type="EMBL" id="NLW34149.1"/>
    </source>
</evidence>
<dbReference type="AlphaFoldDB" id="A0A971M2M9"/>
<dbReference type="Proteomes" id="UP000777265">
    <property type="component" value="Unassembled WGS sequence"/>
</dbReference>
<evidence type="ECO:0000256" key="5">
    <source>
        <dbReference type="ARBA" id="ARBA00022801"/>
    </source>
</evidence>
<evidence type="ECO:0000256" key="6">
    <source>
        <dbReference type="ARBA" id="ARBA00022840"/>
    </source>
</evidence>
<organism evidence="8 9">
    <name type="scientific">Syntrophorhabdus aromaticivorans</name>
    <dbReference type="NCBI Taxonomy" id="328301"/>
    <lineage>
        <taxon>Bacteria</taxon>
        <taxon>Pseudomonadati</taxon>
        <taxon>Thermodesulfobacteriota</taxon>
        <taxon>Syntrophorhabdia</taxon>
        <taxon>Syntrophorhabdales</taxon>
        <taxon>Syntrophorhabdaceae</taxon>
        <taxon>Syntrophorhabdus</taxon>
    </lineage>
</organism>
<dbReference type="PANTHER" id="PTHR10099:SF1">
    <property type="entry name" value="PHOSPHORIBOSYLFORMYLGLYCINAMIDINE SYNTHASE"/>
    <property type="match status" value="1"/>
</dbReference>
<keyword evidence="4" id="KW-0658">Purine biosynthesis</keyword>
<dbReference type="PROSITE" id="PS51273">
    <property type="entry name" value="GATASE_TYPE_1"/>
    <property type="match status" value="1"/>
</dbReference>
<keyword evidence="6" id="KW-0067">ATP-binding</keyword>
<dbReference type="EMBL" id="JAAYEE010000028">
    <property type="protein sequence ID" value="NLW34149.1"/>
    <property type="molecule type" value="Genomic_DNA"/>
</dbReference>
<keyword evidence="3" id="KW-0547">Nucleotide-binding</keyword>
<keyword evidence="5" id="KW-0378">Hydrolase</keyword>
<dbReference type="SMART" id="SM01211">
    <property type="entry name" value="GATase_5"/>
    <property type="match status" value="1"/>
</dbReference>
<dbReference type="GO" id="GO:0016787">
    <property type="term" value="F:hydrolase activity"/>
    <property type="evidence" value="ECO:0007669"/>
    <property type="project" value="UniProtKB-KW"/>
</dbReference>
<dbReference type="Pfam" id="PF13507">
    <property type="entry name" value="GATase_5"/>
    <property type="match status" value="1"/>
</dbReference>
<evidence type="ECO:0000256" key="1">
    <source>
        <dbReference type="ARBA" id="ARBA00022490"/>
    </source>
</evidence>